<dbReference type="GO" id="GO:0005886">
    <property type="term" value="C:plasma membrane"/>
    <property type="evidence" value="ECO:0007669"/>
    <property type="project" value="UniProtKB-SubCell"/>
</dbReference>
<dbReference type="Gene3D" id="1.10.510.10">
    <property type="entry name" value="Transferase(Phosphotransferase) domain 1"/>
    <property type="match status" value="1"/>
</dbReference>
<keyword evidence="5" id="KW-0812">Transmembrane</keyword>
<evidence type="ECO:0000256" key="2">
    <source>
        <dbReference type="ARBA" id="ARBA00008536"/>
    </source>
</evidence>
<dbReference type="PANTHER" id="PTHR27006:SF606">
    <property type="entry name" value="INTERLEUKIN-1 RECEPTOR-ASSOCIATED KINASE 4"/>
    <property type="match status" value="1"/>
</dbReference>
<dbReference type="AlphaFoldDB" id="A0ABD1UDA7"/>
<name>A0ABD1UDA7_9LAMI</name>
<evidence type="ECO:0000256" key="8">
    <source>
        <dbReference type="ARBA" id="ARBA00022840"/>
    </source>
</evidence>
<keyword evidence="9" id="KW-1133">Transmembrane helix</keyword>
<dbReference type="Pfam" id="PF07714">
    <property type="entry name" value="PK_Tyr_Ser-Thr"/>
    <property type="match status" value="1"/>
</dbReference>
<keyword evidence="12" id="KW-0325">Glycoprotein</keyword>
<dbReference type="Gene3D" id="3.30.200.20">
    <property type="entry name" value="Phosphorylase Kinase, domain 1"/>
    <property type="match status" value="1"/>
</dbReference>
<feature type="domain" description="Protein kinase" evidence="14">
    <location>
        <begin position="46"/>
        <end position="339"/>
    </location>
</feature>
<evidence type="ECO:0000256" key="11">
    <source>
        <dbReference type="ARBA" id="ARBA00023170"/>
    </source>
</evidence>
<evidence type="ECO:0000256" key="1">
    <source>
        <dbReference type="ARBA" id="ARBA00004251"/>
    </source>
</evidence>
<accession>A0ABD1UDA7</accession>
<dbReference type="Proteomes" id="UP001604277">
    <property type="component" value="Unassembled WGS sequence"/>
</dbReference>
<gene>
    <name evidence="15" type="ORF">Fot_26937</name>
</gene>
<dbReference type="PROSITE" id="PS50011">
    <property type="entry name" value="PROTEIN_KINASE_DOM"/>
    <property type="match status" value="1"/>
</dbReference>
<keyword evidence="7 13" id="KW-0547">Nucleotide-binding</keyword>
<evidence type="ECO:0000256" key="12">
    <source>
        <dbReference type="ARBA" id="ARBA00023180"/>
    </source>
</evidence>
<evidence type="ECO:0000256" key="10">
    <source>
        <dbReference type="ARBA" id="ARBA00023136"/>
    </source>
</evidence>
<evidence type="ECO:0000256" key="13">
    <source>
        <dbReference type="PROSITE-ProRule" id="PRU10141"/>
    </source>
</evidence>
<keyword evidence="11" id="KW-0675">Receptor</keyword>
<evidence type="ECO:0000256" key="7">
    <source>
        <dbReference type="ARBA" id="ARBA00022741"/>
    </source>
</evidence>
<dbReference type="FunFam" id="1.10.510.10:FF:000240">
    <property type="entry name" value="Lectin-domain containing receptor kinase A4.3"/>
    <property type="match status" value="1"/>
</dbReference>
<evidence type="ECO:0000256" key="3">
    <source>
        <dbReference type="ARBA" id="ARBA00010217"/>
    </source>
</evidence>
<feature type="binding site" evidence="13">
    <location>
        <position position="79"/>
    </location>
    <ligand>
        <name>ATP</name>
        <dbReference type="ChEBI" id="CHEBI:30616"/>
    </ligand>
</feature>
<dbReference type="GO" id="GO:0002229">
    <property type="term" value="P:defense response to oomycetes"/>
    <property type="evidence" value="ECO:0007669"/>
    <property type="project" value="UniProtKB-ARBA"/>
</dbReference>
<keyword evidence="10" id="KW-0472">Membrane</keyword>
<dbReference type="InterPro" id="IPR017441">
    <property type="entry name" value="Protein_kinase_ATP_BS"/>
</dbReference>
<dbReference type="InterPro" id="IPR001245">
    <property type="entry name" value="Ser-Thr/Tyr_kinase_cat_dom"/>
</dbReference>
<evidence type="ECO:0000256" key="5">
    <source>
        <dbReference type="ARBA" id="ARBA00022692"/>
    </source>
</evidence>
<evidence type="ECO:0000313" key="16">
    <source>
        <dbReference type="Proteomes" id="UP001604277"/>
    </source>
</evidence>
<reference evidence="16" key="1">
    <citation type="submission" date="2024-07" db="EMBL/GenBank/DDBJ databases">
        <title>Two chromosome-level genome assemblies of Korean endemic species Abeliophyllum distichum and Forsythia ovata (Oleaceae).</title>
        <authorList>
            <person name="Jang H."/>
        </authorList>
    </citation>
    <scope>NUCLEOTIDE SEQUENCE [LARGE SCALE GENOMIC DNA]</scope>
</reference>
<dbReference type="GO" id="GO:0005524">
    <property type="term" value="F:ATP binding"/>
    <property type="evidence" value="ECO:0007669"/>
    <property type="project" value="UniProtKB-UniRule"/>
</dbReference>
<evidence type="ECO:0000259" key="14">
    <source>
        <dbReference type="PROSITE" id="PS50011"/>
    </source>
</evidence>
<evidence type="ECO:0000313" key="15">
    <source>
        <dbReference type="EMBL" id="KAL2523014.1"/>
    </source>
</evidence>
<dbReference type="PROSITE" id="PS00107">
    <property type="entry name" value="PROTEIN_KINASE_ATP"/>
    <property type="match status" value="1"/>
</dbReference>
<dbReference type="InterPro" id="IPR000719">
    <property type="entry name" value="Prot_kinase_dom"/>
</dbReference>
<keyword evidence="16" id="KW-1185">Reference proteome</keyword>
<comment type="similarity">
    <text evidence="3">In the C-terminal section; belongs to the protein kinase superfamily. Ser/Thr protein kinase family.</text>
</comment>
<proteinExistence type="inferred from homology"/>
<keyword evidence="4" id="KW-1003">Cell membrane</keyword>
<evidence type="ECO:0000256" key="6">
    <source>
        <dbReference type="ARBA" id="ARBA00022729"/>
    </source>
</evidence>
<dbReference type="PANTHER" id="PTHR27006">
    <property type="entry name" value="PROMASTIGOTE SURFACE ANTIGEN PROTEIN PSA"/>
    <property type="match status" value="1"/>
</dbReference>
<sequence length="365" mass="41219">MQSARLDPSSVSQLMRTLIMFQNILKLMRICIGLIGKTIAAATNNFSPSNKIGIGEFSSVYKCILSTGQEVAVKRSILKHQRVLAELKNEVLLISKLQHPNVIKLLGYCCHQEEIILVYEFMENKSLDAHIFDESRRRELGWTIRMKIIISIARCLVYLHQDSGLRICHRYVTPSSILLDYEMKPKISSFGLARSFEEHQTIQTETSTLIVGAIVGYASPEYLMHGVLSLKSDVFSFGVVVLEILIGRKINGPFQLLDDQPFPLLGLEHAWKMWNEGKALDLLDKSIEDEFSADKALSCIQVGLLCVQERADDRPTMRSVLDMLEGEGVKLPQPKRPAFVSESGSEYSHTDSKNELSLQIRTYEL</sequence>
<evidence type="ECO:0000256" key="9">
    <source>
        <dbReference type="ARBA" id="ARBA00022989"/>
    </source>
</evidence>
<dbReference type="SUPFAM" id="SSF56112">
    <property type="entry name" value="Protein kinase-like (PK-like)"/>
    <property type="match status" value="1"/>
</dbReference>
<comment type="subcellular location">
    <subcellularLocation>
        <location evidence="1">Cell membrane</location>
        <topology evidence="1">Single-pass type I membrane protein</topology>
    </subcellularLocation>
</comment>
<comment type="similarity">
    <text evidence="2">In the N-terminal section; belongs to the leguminous lectin family.</text>
</comment>
<protein>
    <submittedName>
        <fullName evidence="15">Cysteine-rich receptor-like protein kinase 41</fullName>
    </submittedName>
</protein>
<keyword evidence="8 13" id="KW-0067">ATP-binding</keyword>
<organism evidence="15 16">
    <name type="scientific">Forsythia ovata</name>
    <dbReference type="NCBI Taxonomy" id="205694"/>
    <lineage>
        <taxon>Eukaryota</taxon>
        <taxon>Viridiplantae</taxon>
        <taxon>Streptophyta</taxon>
        <taxon>Embryophyta</taxon>
        <taxon>Tracheophyta</taxon>
        <taxon>Spermatophyta</taxon>
        <taxon>Magnoliopsida</taxon>
        <taxon>eudicotyledons</taxon>
        <taxon>Gunneridae</taxon>
        <taxon>Pentapetalae</taxon>
        <taxon>asterids</taxon>
        <taxon>lamiids</taxon>
        <taxon>Lamiales</taxon>
        <taxon>Oleaceae</taxon>
        <taxon>Forsythieae</taxon>
        <taxon>Forsythia</taxon>
    </lineage>
</organism>
<keyword evidence="6" id="KW-0732">Signal</keyword>
<comment type="caution">
    <text evidence="15">The sequence shown here is derived from an EMBL/GenBank/DDBJ whole genome shotgun (WGS) entry which is preliminary data.</text>
</comment>
<evidence type="ECO:0000256" key="4">
    <source>
        <dbReference type="ARBA" id="ARBA00022475"/>
    </source>
</evidence>
<dbReference type="InterPro" id="IPR011009">
    <property type="entry name" value="Kinase-like_dom_sf"/>
</dbReference>
<dbReference type="EMBL" id="JBFOLJ010000007">
    <property type="protein sequence ID" value="KAL2523014.1"/>
    <property type="molecule type" value="Genomic_DNA"/>
</dbReference>